<dbReference type="OrthoDB" id="2287060at2"/>
<dbReference type="InterPro" id="IPR011701">
    <property type="entry name" value="MFS"/>
</dbReference>
<evidence type="ECO:0000313" key="7">
    <source>
        <dbReference type="EMBL" id="KRM03016.1"/>
    </source>
</evidence>
<evidence type="ECO:0000256" key="5">
    <source>
        <dbReference type="ARBA" id="ARBA00023136"/>
    </source>
</evidence>
<feature type="transmembrane region" description="Helical" evidence="6">
    <location>
        <begin position="270"/>
        <end position="290"/>
    </location>
</feature>
<dbReference type="SUPFAM" id="SSF103473">
    <property type="entry name" value="MFS general substrate transporter"/>
    <property type="match status" value="1"/>
</dbReference>
<feature type="transmembrane region" description="Helical" evidence="6">
    <location>
        <begin position="326"/>
        <end position="344"/>
    </location>
</feature>
<keyword evidence="5 6" id="KW-0472">Membrane</keyword>
<feature type="transmembrane region" description="Helical" evidence="6">
    <location>
        <begin position="146"/>
        <end position="169"/>
    </location>
</feature>
<dbReference type="Gene3D" id="1.20.1250.20">
    <property type="entry name" value="MFS general substrate transporter like domains"/>
    <property type="match status" value="1"/>
</dbReference>
<name>A0A0R1VBW5_9LACO</name>
<dbReference type="PANTHER" id="PTHR23513">
    <property type="entry name" value="INTEGRAL MEMBRANE EFFLUX PROTEIN-RELATED"/>
    <property type="match status" value="1"/>
</dbReference>
<dbReference type="InterPro" id="IPR036259">
    <property type="entry name" value="MFS_trans_sf"/>
</dbReference>
<accession>A0A0R1VBW5</accession>
<evidence type="ECO:0000256" key="1">
    <source>
        <dbReference type="ARBA" id="ARBA00004651"/>
    </source>
</evidence>
<evidence type="ECO:0000313" key="8">
    <source>
        <dbReference type="Proteomes" id="UP000051307"/>
    </source>
</evidence>
<keyword evidence="2" id="KW-1003">Cell membrane</keyword>
<feature type="transmembrane region" description="Helical" evidence="6">
    <location>
        <begin position="175"/>
        <end position="194"/>
    </location>
</feature>
<feature type="transmembrane region" description="Helical" evidence="6">
    <location>
        <begin position="21"/>
        <end position="38"/>
    </location>
</feature>
<evidence type="ECO:0000256" key="6">
    <source>
        <dbReference type="SAM" id="Phobius"/>
    </source>
</evidence>
<dbReference type="PATRIC" id="fig|1423767.3.peg.1456"/>
<dbReference type="GO" id="GO:0022857">
    <property type="term" value="F:transmembrane transporter activity"/>
    <property type="evidence" value="ECO:0007669"/>
    <property type="project" value="InterPro"/>
</dbReference>
<dbReference type="GO" id="GO:0005886">
    <property type="term" value="C:plasma membrane"/>
    <property type="evidence" value="ECO:0007669"/>
    <property type="project" value="UniProtKB-SubCell"/>
</dbReference>
<organism evidence="7 8">
    <name type="scientific">Lactobacillus kitasatonis DSM 16761 = JCM 1039</name>
    <dbReference type="NCBI Taxonomy" id="1423767"/>
    <lineage>
        <taxon>Bacteria</taxon>
        <taxon>Bacillati</taxon>
        <taxon>Bacillota</taxon>
        <taxon>Bacilli</taxon>
        <taxon>Lactobacillales</taxon>
        <taxon>Lactobacillaceae</taxon>
        <taxon>Lactobacillus</taxon>
    </lineage>
</organism>
<reference evidence="7 8" key="1">
    <citation type="journal article" date="2015" name="Genome Announc.">
        <title>Expanding the biotechnology potential of lactobacilli through comparative genomics of 213 strains and associated genera.</title>
        <authorList>
            <person name="Sun Z."/>
            <person name="Harris H.M."/>
            <person name="McCann A."/>
            <person name="Guo C."/>
            <person name="Argimon S."/>
            <person name="Zhang W."/>
            <person name="Yang X."/>
            <person name="Jeffery I.B."/>
            <person name="Cooney J.C."/>
            <person name="Kagawa T.F."/>
            <person name="Liu W."/>
            <person name="Song Y."/>
            <person name="Salvetti E."/>
            <person name="Wrobel A."/>
            <person name="Rasinkangas P."/>
            <person name="Parkhill J."/>
            <person name="Rea M.C."/>
            <person name="O'Sullivan O."/>
            <person name="Ritari J."/>
            <person name="Douillard F.P."/>
            <person name="Paul Ross R."/>
            <person name="Yang R."/>
            <person name="Briner A.E."/>
            <person name="Felis G.E."/>
            <person name="de Vos W.M."/>
            <person name="Barrangou R."/>
            <person name="Klaenhammer T.R."/>
            <person name="Caufield P.W."/>
            <person name="Cui Y."/>
            <person name="Zhang H."/>
            <person name="O'Toole P.W."/>
        </authorList>
    </citation>
    <scope>NUCLEOTIDE SEQUENCE [LARGE SCALE GENOMIC DNA]</scope>
    <source>
        <strain evidence="7 8">DSM 16761</strain>
    </source>
</reference>
<evidence type="ECO:0000256" key="2">
    <source>
        <dbReference type="ARBA" id="ARBA00022475"/>
    </source>
</evidence>
<dbReference type="Pfam" id="PF07690">
    <property type="entry name" value="MFS_1"/>
    <property type="match status" value="1"/>
</dbReference>
<dbReference type="Proteomes" id="UP000051307">
    <property type="component" value="Unassembled WGS sequence"/>
</dbReference>
<dbReference type="PANTHER" id="PTHR23513:SF6">
    <property type="entry name" value="MAJOR FACILITATOR SUPERFAMILY ASSOCIATED DOMAIN-CONTAINING PROTEIN"/>
    <property type="match status" value="1"/>
</dbReference>
<feature type="transmembrane region" description="Helical" evidence="6">
    <location>
        <begin position="365"/>
        <end position="385"/>
    </location>
</feature>
<keyword evidence="4 6" id="KW-1133">Transmembrane helix</keyword>
<evidence type="ECO:0000256" key="4">
    <source>
        <dbReference type="ARBA" id="ARBA00022989"/>
    </source>
</evidence>
<feature type="transmembrane region" description="Helical" evidence="6">
    <location>
        <begin position="44"/>
        <end position="65"/>
    </location>
</feature>
<evidence type="ECO:0000256" key="3">
    <source>
        <dbReference type="ARBA" id="ARBA00022692"/>
    </source>
</evidence>
<dbReference type="RefSeq" id="WP_025014606.1">
    <property type="nucleotide sequence ID" value="NZ_AZFU01000034.1"/>
</dbReference>
<proteinExistence type="predicted"/>
<feature type="transmembrane region" description="Helical" evidence="6">
    <location>
        <begin position="104"/>
        <end position="125"/>
    </location>
</feature>
<protein>
    <submittedName>
        <fullName evidence="7">Macrolide efflux protein</fullName>
    </submittedName>
</protein>
<keyword evidence="3 6" id="KW-0812">Transmembrane</keyword>
<gene>
    <name evidence="7" type="ORF">FC59_GL001401</name>
</gene>
<dbReference type="eggNOG" id="COG2211">
    <property type="taxonomic scope" value="Bacteria"/>
</dbReference>
<feature type="transmembrane region" description="Helical" evidence="6">
    <location>
        <begin position="77"/>
        <end position="98"/>
    </location>
</feature>
<dbReference type="CDD" id="cd06173">
    <property type="entry name" value="MFS_MefA_like"/>
    <property type="match status" value="1"/>
</dbReference>
<feature type="transmembrane region" description="Helical" evidence="6">
    <location>
        <begin position="391"/>
        <end position="411"/>
    </location>
</feature>
<comment type="caution">
    <text evidence="7">The sequence shown here is derived from an EMBL/GenBank/DDBJ whole genome shotgun (WGS) entry which is preliminary data.</text>
</comment>
<feature type="transmembrane region" description="Helical" evidence="6">
    <location>
        <begin position="302"/>
        <end position="320"/>
    </location>
</feature>
<dbReference type="AlphaFoldDB" id="A0A0R1VBW5"/>
<comment type="subcellular location">
    <subcellularLocation>
        <location evidence="1">Cell membrane</location>
        <topology evidence="1">Multi-pass membrane protein</topology>
    </subcellularLocation>
</comment>
<feature type="transmembrane region" description="Helical" evidence="6">
    <location>
        <begin position="229"/>
        <end position="250"/>
    </location>
</feature>
<sequence>MFKDINKNKKQNVKVLLIGRIATNIADSLFYITILWYFKTTFHSPMILSLVFIVDSAIDMCAFIFGPLIDRIYIKNLLKYVTIGQTILSVFATILFYLTKWKQLALILLLLTYVLSTIGSTLIYPAEEKILPVIVSKDELTKVNSLFQLAYRILDLFLDALATLIVTFFSLSKAMIISAFIFAIALCFYAKLYLPKNLIVYEKDNDYFTGKYLHDLLKGWQVLKNEGQILLLIIPLAVTNLFYGIASVGMPYFTSQYLTKSAISYGGLELFSSIGGLLGSLIISKIGILNKIGILKQKLERIVVICLGLAGISVILETMIANSIPMLILVFVLSSAFWISIMNINFEVLIQESFNPHILGRIETINSSIINCMIPIGSFLGGIIVQRVSASFAISLQGIAEVITAVFYLLVFNNKKNNYCRIKQQLFFFYSYFCRDLHPFCIKIISNISVALLVY</sequence>
<dbReference type="EMBL" id="AZFU01000034">
    <property type="protein sequence ID" value="KRM03016.1"/>
    <property type="molecule type" value="Genomic_DNA"/>
</dbReference>